<feature type="transmembrane region" description="Helical" evidence="6">
    <location>
        <begin position="288"/>
        <end position="309"/>
    </location>
</feature>
<evidence type="ECO:0000256" key="5">
    <source>
        <dbReference type="ARBA" id="ARBA00023136"/>
    </source>
</evidence>
<feature type="transmembrane region" description="Helical" evidence="6">
    <location>
        <begin position="321"/>
        <end position="340"/>
    </location>
</feature>
<dbReference type="PIRSF" id="PIRSF002457">
    <property type="entry name" value="DASS"/>
    <property type="match status" value="1"/>
</dbReference>
<dbReference type="AlphaFoldDB" id="A0A833FKE1"/>
<dbReference type="EMBL" id="WBKH01000001">
    <property type="protein sequence ID" value="KAB1479787.1"/>
    <property type="molecule type" value="Genomic_DNA"/>
</dbReference>
<accession>A0A833FKE1</accession>
<dbReference type="Pfam" id="PF00939">
    <property type="entry name" value="Na_sulph_symp"/>
    <property type="match status" value="1"/>
</dbReference>
<comment type="subcellular location">
    <subcellularLocation>
        <location evidence="1">Membrane</location>
        <topology evidence="1">Multi-pass membrane protein</topology>
    </subcellularLocation>
</comment>
<dbReference type="NCBIfam" id="TIGR00785">
    <property type="entry name" value="dass"/>
    <property type="match status" value="1"/>
</dbReference>
<feature type="transmembrane region" description="Helical" evidence="6">
    <location>
        <begin position="82"/>
        <end position="98"/>
    </location>
</feature>
<dbReference type="GO" id="GO:0022857">
    <property type="term" value="F:transmembrane transporter activity"/>
    <property type="evidence" value="ECO:0007669"/>
    <property type="project" value="InterPro"/>
</dbReference>
<feature type="transmembrane region" description="Helical" evidence="6">
    <location>
        <begin position="31"/>
        <end position="49"/>
    </location>
</feature>
<keyword evidence="3 6" id="KW-0812">Transmembrane</keyword>
<feature type="transmembrane region" description="Helical" evidence="6">
    <location>
        <begin position="352"/>
        <end position="373"/>
    </location>
</feature>
<feature type="transmembrane region" description="Helical" evidence="6">
    <location>
        <begin position="7"/>
        <end position="25"/>
    </location>
</feature>
<dbReference type="InterPro" id="IPR030676">
    <property type="entry name" value="CitT-rel"/>
</dbReference>
<evidence type="ECO:0000256" key="1">
    <source>
        <dbReference type="ARBA" id="ARBA00004141"/>
    </source>
</evidence>
<feature type="transmembrane region" description="Helical" evidence="6">
    <location>
        <begin position="441"/>
        <end position="464"/>
    </location>
</feature>
<protein>
    <submittedName>
        <fullName evidence="7">DASS family sodium-coupled anion symporter</fullName>
    </submittedName>
</protein>
<evidence type="ECO:0000256" key="3">
    <source>
        <dbReference type="ARBA" id="ARBA00022692"/>
    </source>
</evidence>
<name>A0A833FKE1_9FIRM</name>
<keyword evidence="5 6" id="KW-0472">Membrane</keyword>
<dbReference type="GO" id="GO:0016020">
    <property type="term" value="C:membrane"/>
    <property type="evidence" value="ECO:0007669"/>
    <property type="project" value="UniProtKB-SubCell"/>
</dbReference>
<evidence type="ECO:0000313" key="7">
    <source>
        <dbReference type="EMBL" id="KAB1479787.1"/>
    </source>
</evidence>
<feature type="transmembrane region" description="Helical" evidence="6">
    <location>
        <begin position="176"/>
        <end position="195"/>
    </location>
</feature>
<comment type="similarity">
    <text evidence="2">Belongs to the SLC13A/DASS transporter (TC 2.A.47) family. DIT1 subfamily.</text>
</comment>
<sequence length="470" mass="49789">MSSKQIRNLLITIAVGVVIWFLPVPNGITDQAWHLFAVFVSTILGFILAPLPIGAVAFLGVTIAALTGVITTSVAISGFGNSTIWLIICAFLLARGFIKSGLGRRIAFLIIKAIGKSSLSLGYAITLSDFIISPATPSSTARAGGIIYPIIRSLSSALGSEPGPTARKFGAYIMQIEYQANAITCAMFMTAMAGNPLIVELAEKTIGVQITWGNWALAAIVPGLLSLLLMPYLLYKLFPPEITDMPHAKTMAIEELDRMGPMSPMEIKIAVIFVGALVLWATSELTHLNATLVAMIAVGVLLLLSVLTWDDVLAEKGAWNTMFWMGSLITLAGALAKSGFVKAVSTMAGEAILSAGLSWLAAFALLAIIYVYSHYAFASVSAHIGAMYAAFLAVAVAVGTPPLLAALSLAGLSNLMIPLTHYGGGAAPILYGADFVSQGKWWQLGFIITTVNVIIWLGIGAIWWKVIGLW</sequence>
<dbReference type="PANTHER" id="PTHR42826">
    <property type="entry name" value="DICARBOXYLATE TRANSPORTER 2.1, CHLOROPLASTIC"/>
    <property type="match status" value="1"/>
</dbReference>
<feature type="transmembrane region" description="Helical" evidence="6">
    <location>
        <begin position="215"/>
        <end position="235"/>
    </location>
</feature>
<evidence type="ECO:0000256" key="4">
    <source>
        <dbReference type="ARBA" id="ARBA00022989"/>
    </source>
</evidence>
<dbReference type="RefSeq" id="WP_127007041.1">
    <property type="nucleotide sequence ID" value="NZ_CAUBPY010000001.1"/>
</dbReference>
<evidence type="ECO:0000256" key="6">
    <source>
        <dbReference type="SAM" id="Phobius"/>
    </source>
</evidence>
<keyword evidence="4 6" id="KW-1133">Transmembrane helix</keyword>
<comment type="caution">
    <text evidence="7">The sequence shown here is derived from an EMBL/GenBank/DDBJ whole genome shotgun (WGS) entry which is preliminary data.</text>
</comment>
<reference evidence="7 8" key="1">
    <citation type="submission" date="2019-09" db="EMBL/GenBank/DDBJ databases">
        <title>Draft genome sequence of 3 type strains from the CCUG.</title>
        <authorList>
            <person name="Pineiro-Iglesias B."/>
            <person name="Tunovic T."/>
            <person name="Unosson C."/>
            <person name="Inganas E."/>
            <person name="Ohlen M."/>
            <person name="Cardew S."/>
            <person name="Jensie-Markopoulos S."/>
            <person name="Salva-Serra F."/>
            <person name="Jaen-Luchoro D."/>
            <person name="Karlsson R."/>
            <person name="Svensson-Stadler L."/>
            <person name="Chun J."/>
            <person name="Moore E."/>
        </authorList>
    </citation>
    <scope>NUCLEOTIDE SEQUENCE [LARGE SCALE GENOMIC DNA]</scope>
    <source>
        <strain evidence="7 8">CCUG 65427</strain>
    </source>
</reference>
<organism evidence="7 8">
    <name type="scientific">Veillonella seminalis</name>
    <dbReference type="NCBI Taxonomy" id="1502943"/>
    <lineage>
        <taxon>Bacteria</taxon>
        <taxon>Bacillati</taxon>
        <taxon>Bacillota</taxon>
        <taxon>Negativicutes</taxon>
        <taxon>Veillonellales</taxon>
        <taxon>Veillonellaceae</taxon>
        <taxon>Veillonella</taxon>
    </lineage>
</organism>
<feature type="transmembrane region" description="Helical" evidence="6">
    <location>
        <begin position="265"/>
        <end position="282"/>
    </location>
</feature>
<dbReference type="InterPro" id="IPR001898">
    <property type="entry name" value="SLC13A/DASS"/>
</dbReference>
<dbReference type="GeneID" id="83054285"/>
<dbReference type="Proteomes" id="UP000434554">
    <property type="component" value="Unassembled WGS sequence"/>
</dbReference>
<gene>
    <name evidence="7" type="ORF">F8R14_00495</name>
</gene>
<evidence type="ECO:0000313" key="8">
    <source>
        <dbReference type="Proteomes" id="UP000434554"/>
    </source>
</evidence>
<feature type="transmembrane region" description="Helical" evidence="6">
    <location>
        <begin position="385"/>
        <end position="410"/>
    </location>
</feature>
<evidence type="ECO:0000256" key="2">
    <source>
        <dbReference type="ARBA" id="ARBA00007349"/>
    </source>
</evidence>
<proteinExistence type="inferred from homology"/>